<feature type="region of interest" description="Disordered" evidence="1">
    <location>
        <begin position="26"/>
        <end position="57"/>
    </location>
</feature>
<name>A0ABY7FAX1_MYAAR</name>
<evidence type="ECO:0000313" key="3">
    <source>
        <dbReference type="EMBL" id="WAR18752.1"/>
    </source>
</evidence>
<feature type="compositionally biased region" description="Basic and acidic residues" evidence="1">
    <location>
        <begin position="166"/>
        <end position="179"/>
    </location>
</feature>
<feature type="non-terminal residue" evidence="3">
    <location>
        <position position="1"/>
    </location>
</feature>
<keyword evidence="2" id="KW-0732">Signal</keyword>
<evidence type="ECO:0000256" key="2">
    <source>
        <dbReference type="SAM" id="SignalP"/>
    </source>
</evidence>
<gene>
    <name evidence="3" type="ORF">MAR_000590</name>
</gene>
<evidence type="ECO:0000313" key="4">
    <source>
        <dbReference type="Proteomes" id="UP001164746"/>
    </source>
</evidence>
<dbReference type="EMBL" id="CP111022">
    <property type="protein sequence ID" value="WAR18752.1"/>
    <property type="molecule type" value="Genomic_DNA"/>
</dbReference>
<proteinExistence type="predicted"/>
<keyword evidence="4" id="KW-1185">Reference proteome</keyword>
<feature type="signal peptide" evidence="2">
    <location>
        <begin position="1"/>
        <end position="20"/>
    </location>
</feature>
<sequence>MKNFIFLASALTLVILQVTAAPTRAEAEEEDAVEKELQRHHHATGSQVDDHSNQKDGVDQSLYDLTVGDVIYDVLLTLREHPEIVKQLIESEKAKLAEELAAYEVYRDTDTVGDDLAGYPAQQLSLASKSVQKKADQSGVPTGPDGVANIDDKRAEEVTNDAFTGKADDSESKEFHEFLENPTEGGIEDPMLNYEKSASADENKTTKGTETGSLLDRNDIYESGFGQYRSPYGLPFLNPIPLFRGFPVAGQVDGQAISSETNEIAGDNSQELQTQDNSANNEQSVDSKQCRIIIPPTHATLLFKHNLNIPRYTRMVVD</sequence>
<feature type="compositionally biased region" description="Basic and acidic residues" evidence="1">
    <location>
        <begin position="48"/>
        <end position="57"/>
    </location>
</feature>
<dbReference type="Proteomes" id="UP001164746">
    <property type="component" value="Chromosome 11"/>
</dbReference>
<evidence type="ECO:0000256" key="1">
    <source>
        <dbReference type="SAM" id="MobiDB-lite"/>
    </source>
</evidence>
<accession>A0ABY7FAX1</accession>
<feature type="region of interest" description="Disordered" evidence="1">
    <location>
        <begin position="130"/>
        <end position="190"/>
    </location>
</feature>
<organism evidence="3 4">
    <name type="scientific">Mya arenaria</name>
    <name type="common">Soft-shell clam</name>
    <dbReference type="NCBI Taxonomy" id="6604"/>
    <lineage>
        <taxon>Eukaryota</taxon>
        <taxon>Metazoa</taxon>
        <taxon>Spiralia</taxon>
        <taxon>Lophotrochozoa</taxon>
        <taxon>Mollusca</taxon>
        <taxon>Bivalvia</taxon>
        <taxon>Autobranchia</taxon>
        <taxon>Heteroconchia</taxon>
        <taxon>Euheterodonta</taxon>
        <taxon>Imparidentia</taxon>
        <taxon>Neoheterodontei</taxon>
        <taxon>Myida</taxon>
        <taxon>Myoidea</taxon>
        <taxon>Myidae</taxon>
        <taxon>Mya</taxon>
    </lineage>
</organism>
<feature type="chain" id="PRO_5045504836" evidence="2">
    <location>
        <begin position="21"/>
        <end position="318"/>
    </location>
</feature>
<reference evidence="3" key="1">
    <citation type="submission" date="2022-11" db="EMBL/GenBank/DDBJ databases">
        <title>Centuries of genome instability and evolution in soft-shell clam transmissible cancer (bioRxiv).</title>
        <authorList>
            <person name="Hart S.F.M."/>
            <person name="Yonemitsu M.A."/>
            <person name="Giersch R.M."/>
            <person name="Beal B.F."/>
            <person name="Arriagada G."/>
            <person name="Davis B.W."/>
            <person name="Ostrander E.A."/>
            <person name="Goff S.P."/>
            <person name="Metzger M.J."/>
        </authorList>
    </citation>
    <scope>NUCLEOTIDE SEQUENCE</scope>
    <source>
        <strain evidence="3">MELC-2E11</strain>
        <tissue evidence="3">Siphon/mantle</tissue>
    </source>
</reference>
<protein>
    <submittedName>
        <fullName evidence="3">Uncharacterized protein</fullName>
    </submittedName>
</protein>